<evidence type="ECO:0000313" key="4">
    <source>
        <dbReference type="EMBL" id="MBD8067190.1"/>
    </source>
</evidence>
<dbReference type="InterPro" id="IPR037126">
    <property type="entry name" value="PdaC/RsiV-like_sf"/>
</dbReference>
<dbReference type="InterPro" id="IPR021729">
    <property type="entry name" value="DUF3298"/>
</dbReference>
<dbReference type="PANTHER" id="PTHR37549">
    <property type="entry name" value="LIPOPROTEIN LPRI"/>
    <property type="match status" value="1"/>
</dbReference>
<dbReference type="InterPro" id="IPR052755">
    <property type="entry name" value="Lysozyme_Inhibitor_LprI"/>
</dbReference>
<sequence>MKTATLFALCLVSLTAGWCGAAGAASFDCSKAASPFEHAICDNPELSRADERLATTYATATGGLSEPALKALRSDQRTWLDFAQRACTRDNRPMSTGRYSEDGVSCLVSTFAGRSDVLETSRMISGQRFYPLSRYATFLDPDGVGNDDYYWPVATHQFSFAQLDGSDAAADAFNAFVAEQVDALAGASGGEPGEGDQTSDTSNSITVKDVDERMITLDVTTYWYGHGAAHGNYTISLIHYLRDKQRALEASDVFGTKGWQKALLGLVVDELKTEHGEDVMLDSPGDIADIVTDPTRWDLSDPYGLVIQFEPYEVAAYAYGAPTVRIPWAALEAYRAEDADGFRYGY</sequence>
<keyword evidence="5" id="KW-1185">Reference proteome</keyword>
<dbReference type="Pfam" id="PF07007">
    <property type="entry name" value="LprI"/>
    <property type="match status" value="1"/>
</dbReference>
<dbReference type="Pfam" id="PF11738">
    <property type="entry name" value="DUF3298"/>
    <property type="match status" value="1"/>
</dbReference>
<evidence type="ECO:0000259" key="3">
    <source>
        <dbReference type="Pfam" id="PF11738"/>
    </source>
</evidence>
<dbReference type="Proteomes" id="UP000654108">
    <property type="component" value="Unassembled WGS sequence"/>
</dbReference>
<protein>
    <submittedName>
        <fullName evidence="4">DUF3298 domain-containing protein</fullName>
    </submittedName>
</protein>
<comment type="caution">
    <text evidence="4">The sequence shown here is derived from an EMBL/GenBank/DDBJ whole genome shotgun (WGS) entry which is preliminary data.</text>
</comment>
<keyword evidence="1" id="KW-0732">Signal</keyword>
<accession>A0A927FVN2</accession>
<dbReference type="Gene3D" id="1.20.1270.180">
    <property type="match status" value="1"/>
</dbReference>
<feature type="domain" description="Lysozyme inhibitor LprI-like N-terminal" evidence="2">
    <location>
        <begin position="29"/>
        <end position="96"/>
    </location>
</feature>
<dbReference type="GO" id="GO:0005576">
    <property type="term" value="C:extracellular region"/>
    <property type="evidence" value="ECO:0007669"/>
    <property type="project" value="TreeGrafter"/>
</dbReference>
<name>A0A927FVN2_9HYPH</name>
<dbReference type="PANTHER" id="PTHR37549:SF1">
    <property type="entry name" value="LIPOPROTEIN LPRI"/>
    <property type="match status" value="1"/>
</dbReference>
<evidence type="ECO:0000256" key="1">
    <source>
        <dbReference type="SAM" id="SignalP"/>
    </source>
</evidence>
<gene>
    <name evidence="4" type="ORF">IC608_17100</name>
</gene>
<feature type="domain" description="DUF3298" evidence="3">
    <location>
        <begin position="301"/>
        <end position="328"/>
    </location>
</feature>
<feature type="chain" id="PRO_5037045887" evidence="1">
    <location>
        <begin position="25"/>
        <end position="346"/>
    </location>
</feature>
<evidence type="ECO:0000259" key="2">
    <source>
        <dbReference type="Pfam" id="PF07007"/>
    </source>
</evidence>
<dbReference type="AlphaFoldDB" id="A0A927FVN2"/>
<proteinExistence type="predicted"/>
<reference evidence="4" key="1">
    <citation type="submission" date="2020-09" db="EMBL/GenBank/DDBJ databases">
        <title>Genome seq and assembly of Devosia sp.</title>
        <authorList>
            <person name="Chhetri G."/>
        </authorList>
    </citation>
    <scope>NUCLEOTIDE SEQUENCE</scope>
    <source>
        <strain evidence="4">PTR5</strain>
    </source>
</reference>
<dbReference type="RefSeq" id="WP_191778044.1">
    <property type="nucleotide sequence ID" value="NZ_JACYFU010000006.1"/>
</dbReference>
<dbReference type="EMBL" id="JACYFU010000006">
    <property type="protein sequence ID" value="MBD8067190.1"/>
    <property type="molecule type" value="Genomic_DNA"/>
</dbReference>
<dbReference type="InterPro" id="IPR009739">
    <property type="entry name" value="LprI-like_N"/>
</dbReference>
<feature type="signal peptide" evidence="1">
    <location>
        <begin position="1"/>
        <end position="24"/>
    </location>
</feature>
<dbReference type="Gene3D" id="3.90.640.20">
    <property type="entry name" value="Heat-shock cognate protein, ATPase"/>
    <property type="match status" value="1"/>
</dbReference>
<evidence type="ECO:0000313" key="5">
    <source>
        <dbReference type="Proteomes" id="UP000654108"/>
    </source>
</evidence>
<organism evidence="4 5">
    <name type="scientific">Devosia oryzisoli</name>
    <dbReference type="NCBI Taxonomy" id="2774138"/>
    <lineage>
        <taxon>Bacteria</taxon>
        <taxon>Pseudomonadati</taxon>
        <taxon>Pseudomonadota</taxon>
        <taxon>Alphaproteobacteria</taxon>
        <taxon>Hyphomicrobiales</taxon>
        <taxon>Devosiaceae</taxon>
        <taxon>Devosia</taxon>
    </lineage>
</organism>